<dbReference type="InterPro" id="IPR002328">
    <property type="entry name" value="ADH_Zn_CS"/>
</dbReference>
<dbReference type="InterPro" id="IPR013154">
    <property type="entry name" value="ADH-like_N"/>
</dbReference>
<dbReference type="SUPFAM" id="SSF51735">
    <property type="entry name" value="NAD(P)-binding Rossmann-fold domains"/>
    <property type="match status" value="1"/>
</dbReference>
<evidence type="ECO:0000256" key="2">
    <source>
        <dbReference type="ARBA" id="ARBA00022723"/>
    </source>
</evidence>
<dbReference type="OrthoDB" id="5226580at2759"/>
<gene>
    <name evidence="10" type="ORF">N7496_002343</name>
</gene>
<dbReference type="GO" id="GO:0016491">
    <property type="term" value="F:oxidoreductase activity"/>
    <property type="evidence" value="ECO:0007669"/>
    <property type="project" value="UniProtKB-KW"/>
</dbReference>
<dbReference type="Pfam" id="PF00107">
    <property type="entry name" value="ADH_zinc_N"/>
    <property type="match status" value="1"/>
</dbReference>
<dbReference type="Pfam" id="PF08240">
    <property type="entry name" value="ADH_N"/>
    <property type="match status" value="1"/>
</dbReference>
<keyword evidence="5" id="KW-0539">Nucleus</keyword>
<dbReference type="InterPro" id="IPR013149">
    <property type="entry name" value="ADH-like_C"/>
</dbReference>
<reference evidence="10" key="1">
    <citation type="submission" date="2022-11" db="EMBL/GenBank/DDBJ databases">
        <authorList>
            <person name="Petersen C."/>
        </authorList>
    </citation>
    <scope>NUCLEOTIDE SEQUENCE</scope>
    <source>
        <strain evidence="10">IBT 29864</strain>
    </source>
</reference>
<reference evidence="10" key="2">
    <citation type="journal article" date="2023" name="IMA Fungus">
        <title>Comparative genomic study of the Penicillium genus elucidates a diverse pangenome and 15 lateral gene transfer events.</title>
        <authorList>
            <person name="Petersen C."/>
            <person name="Sorensen T."/>
            <person name="Nielsen M.R."/>
            <person name="Sondergaard T.E."/>
            <person name="Sorensen J.L."/>
            <person name="Fitzpatrick D.A."/>
            <person name="Frisvad J.C."/>
            <person name="Nielsen K.L."/>
        </authorList>
    </citation>
    <scope>NUCLEOTIDE SEQUENCE</scope>
    <source>
        <strain evidence="10">IBT 29864</strain>
    </source>
</reference>
<dbReference type="EMBL" id="JAPZBS010000002">
    <property type="protein sequence ID" value="KAJ5379915.1"/>
    <property type="molecule type" value="Genomic_DNA"/>
</dbReference>
<dbReference type="RefSeq" id="XP_056557486.1">
    <property type="nucleotide sequence ID" value="XM_056695274.1"/>
</dbReference>
<evidence type="ECO:0000313" key="10">
    <source>
        <dbReference type="EMBL" id="KAJ5379915.1"/>
    </source>
</evidence>
<dbReference type="GeneID" id="81434451"/>
<comment type="similarity">
    <text evidence="6">Belongs to the zinc-containing alcohol dehydrogenase family.</text>
</comment>
<dbReference type="InterPro" id="IPR036291">
    <property type="entry name" value="NAD(P)-bd_dom_sf"/>
</dbReference>
<comment type="caution">
    <text evidence="10">The sequence shown here is derived from an EMBL/GenBank/DDBJ whole genome shotgun (WGS) entry which is preliminary data.</text>
</comment>
<dbReference type="Gene3D" id="3.40.50.720">
    <property type="entry name" value="NAD(P)-binding Rossmann-like Domain"/>
    <property type="match status" value="1"/>
</dbReference>
<accession>A0A9W9VHS0</accession>
<comment type="cofactor">
    <cofactor evidence="1 6">
        <name>Zn(2+)</name>
        <dbReference type="ChEBI" id="CHEBI:29105"/>
    </cofactor>
</comment>
<evidence type="ECO:0000259" key="9">
    <source>
        <dbReference type="Pfam" id="PF08240"/>
    </source>
</evidence>
<dbReference type="Gene3D" id="3.90.180.10">
    <property type="entry name" value="Medium-chain alcohol dehydrogenases, catalytic domain"/>
    <property type="match status" value="1"/>
</dbReference>
<dbReference type="GO" id="GO:0006351">
    <property type="term" value="P:DNA-templated transcription"/>
    <property type="evidence" value="ECO:0007669"/>
    <property type="project" value="InterPro"/>
</dbReference>
<dbReference type="InterPro" id="IPR007219">
    <property type="entry name" value="XnlR_reg_dom"/>
</dbReference>
<evidence type="ECO:0000256" key="1">
    <source>
        <dbReference type="ARBA" id="ARBA00001947"/>
    </source>
</evidence>
<keyword evidence="4" id="KW-0560">Oxidoreductase</keyword>
<dbReference type="GO" id="GO:0003677">
    <property type="term" value="F:DNA binding"/>
    <property type="evidence" value="ECO:0007669"/>
    <property type="project" value="InterPro"/>
</dbReference>
<evidence type="ECO:0000313" key="11">
    <source>
        <dbReference type="Proteomes" id="UP001147782"/>
    </source>
</evidence>
<keyword evidence="3 6" id="KW-0862">Zinc</keyword>
<dbReference type="Proteomes" id="UP001147782">
    <property type="component" value="Unassembled WGS sequence"/>
</dbReference>
<dbReference type="CDD" id="cd12148">
    <property type="entry name" value="fungal_TF_MHR"/>
    <property type="match status" value="2"/>
</dbReference>
<dbReference type="PANTHER" id="PTHR42813">
    <property type="entry name" value="ZINC-TYPE ALCOHOL DEHYDROGENASE-LIKE"/>
    <property type="match status" value="1"/>
</dbReference>
<evidence type="ECO:0000256" key="6">
    <source>
        <dbReference type="RuleBase" id="RU361277"/>
    </source>
</evidence>
<feature type="domain" description="Alcohol dehydrogenase-like C-terminal" evidence="7">
    <location>
        <begin position="212"/>
        <end position="338"/>
    </location>
</feature>
<keyword evidence="11" id="KW-1185">Reference proteome</keyword>
<evidence type="ECO:0000256" key="5">
    <source>
        <dbReference type="ARBA" id="ARBA00023242"/>
    </source>
</evidence>
<organism evidence="10 11">
    <name type="scientific">Penicillium cataractarum</name>
    <dbReference type="NCBI Taxonomy" id="2100454"/>
    <lineage>
        <taxon>Eukaryota</taxon>
        <taxon>Fungi</taxon>
        <taxon>Dikarya</taxon>
        <taxon>Ascomycota</taxon>
        <taxon>Pezizomycotina</taxon>
        <taxon>Eurotiomycetes</taxon>
        <taxon>Eurotiomycetidae</taxon>
        <taxon>Eurotiales</taxon>
        <taxon>Aspergillaceae</taxon>
        <taxon>Penicillium</taxon>
    </lineage>
</organism>
<dbReference type="Pfam" id="PF04082">
    <property type="entry name" value="Fungal_trans"/>
    <property type="match status" value="1"/>
</dbReference>
<feature type="domain" description="Alcohol dehydrogenase-like N-terminal" evidence="9">
    <location>
        <begin position="27"/>
        <end position="137"/>
    </location>
</feature>
<evidence type="ECO:0000259" key="8">
    <source>
        <dbReference type="Pfam" id="PF04082"/>
    </source>
</evidence>
<keyword evidence="2 6" id="KW-0479">Metal-binding</keyword>
<evidence type="ECO:0000256" key="3">
    <source>
        <dbReference type="ARBA" id="ARBA00022833"/>
    </source>
</evidence>
<dbReference type="CDD" id="cd08284">
    <property type="entry name" value="FDH_like_2"/>
    <property type="match status" value="1"/>
</dbReference>
<proteinExistence type="inferred from homology"/>
<sequence length="1563" mass="174920">MSMKAVVFRGPFDIGVEQKPRPRIEDATDAIIRVKLAGICGSELHMYRGHQQTGTGHIMGHEFVGIVEEIGNDVALFRPGDEIVSIFSPVCLKCWFCRQGLTNRCVNGVAFGTQLLNGGQAEYVRVPFADGTLHHVPDELDRQLLIMMCDIFPTGYYGAQRAIEGLRTQYTSRLTSFPSEQDSHAISCESSSLNTEKEKLRESTIVILGCGPVGICAIATARSEGIKTVFAIDSVQDRLDEAAQFGAIPIMLGQEDLKARVFEATDNRGADACVEVVGNKAALRSAFDLLRPCGILSSVGFHRGELPFTALECYQSNITVNFGRVPVRTVFEDALQCLADNQEKMQSYITHEFPLDDAARGYEIPSGSRKAREQDGPRDLLGRITEYLVIDPSASCLVPALRQFDPILRLTPNLQLESQRGRDRRFYLHIADQGLSSTPQPISSERGTLFLGESFSLTYVVHDVLAPFLSTECAPNYRRRLHFPVDEGFDQSSLGQQKMVGAQMKLLRSRDLLFQPDQRALEQLLAGYFRWFHPAFPVLEKFTFLQKCSRNELSLLVLNSVLMISVTVCEEEVLGLLGVHDRYKARELFYNQARALYETDSDPDKLNNVVAVFLISFWWGGPNDQKDSWHWLGIAISSAQNLGMHQQQSLICLVIECECGGAYGGVYDSIGRPQHFSIYDCDVEMLSPHDLEGEFQSEQEVHYACQMAGLSTIMSDIIASRYAAVKPDHPAQKKIQLEKELDDFRLQIPEILRYTGINSDSKICLWSSMLLMAYNFGVILLCRPPHNKGSDMSQLWGNHSKALAAANEVTRVIEDILSLSMGRVCQIHTIPALFNSLAIHVFMICTSRAIGRELAENRARTCMLGLTSLQESWPVSGWILRLQGLFNAGIHPRSGSHCSLIPQLDKPTADTPLRQMRDHRNIPNQQTQTDTPATANIFEDFDIFPEMFFPDQNYEGQELRSVAFLSYVSVGRNAGPSPFIMDEASAVRMPKACRTCAKAKVRCEPQSEGPYVVVSIRTVVAKRLELTDGKKVSLPMAKLDRMVALLAASERLPRSLSSDVVSSPGCFSATSRSMDASTPGDGEDHALLEKYAKMMIPMFPFVPIPPHMTIEDLRRERPFLHLNISMIASPNPERQRELSKAIKEYLSDRIIMQGQRSLDLLQGLLVHLVWFISVSRISQQNFSGPIDGPVSDSKLPSQGTAQLDAFLHLTMAQAISLGLNQDPRSPKTMNQPIAYLSQADLHRDGSPPRTIEDRRTFLGCYYAMTMLSVCAKDMESFLFTQYANECCGILEDSLECPTDKYAVQLVRTMHLAENINQTMTVREVSSSVPSAPLGMSLRWHQAELQKLRDALSCEEPHAAILSFHYDTLEMLLYRSSLNNETSDNEYGNYPVTRLDLLYRCLEATKSFFHHLYTLPAVYFRFLPFTISSQFGQAVVTLSQLTLYQAANGAWDSAYVKNTIDFDQTVDMLGQKLDEARALIPKAGEQDAVSSTEPPEIFRRLAARIKMMKAMHRRRQEAQEKAQAQEAVEEPCDINYMLNLPADFFITDSDFYDFAGAFSGSGMM</sequence>
<dbReference type="PROSITE" id="PS00059">
    <property type="entry name" value="ADH_ZINC"/>
    <property type="match status" value="1"/>
</dbReference>
<evidence type="ECO:0000256" key="4">
    <source>
        <dbReference type="ARBA" id="ARBA00023002"/>
    </source>
</evidence>
<name>A0A9W9VHS0_9EURO</name>
<dbReference type="PANTHER" id="PTHR42813:SF2">
    <property type="entry name" value="DEHYDROGENASE, ZINC-CONTAINING, PUTATIVE (AFU_ORTHOLOGUE AFUA_2G02810)-RELATED"/>
    <property type="match status" value="1"/>
</dbReference>
<protein>
    <submittedName>
        <fullName evidence="10">Transcriptional regulator family: Fungal Specific TF</fullName>
    </submittedName>
</protein>
<evidence type="ECO:0000259" key="7">
    <source>
        <dbReference type="Pfam" id="PF00107"/>
    </source>
</evidence>
<feature type="domain" description="Xylanolytic transcriptional activator regulatory" evidence="8">
    <location>
        <begin position="528"/>
        <end position="648"/>
    </location>
</feature>
<dbReference type="InterPro" id="IPR011032">
    <property type="entry name" value="GroES-like_sf"/>
</dbReference>
<dbReference type="GO" id="GO:0008270">
    <property type="term" value="F:zinc ion binding"/>
    <property type="evidence" value="ECO:0007669"/>
    <property type="project" value="InterPro"/>
</dbReference>
<dbReference type="SUPFAM" id="SSF50129">
    <property type="entry name" value="GroES-like"/>
    <property type="match status" value="1"/>
</dbReference>